<dbReference type="InParanoid" id="A0A317ZHV0"/>
<reference evidence="1 2" key="1">
    <citation type="submission" date="2018-05" db="EMBL/GenBank/DDBJ databases">
        <title>Coraliomargarita sinensis sp. nov., isolated from a marine solar saltern.</title>
        <authorList>
            <person name="Zhou L.Y."/>
        </authorList>
    </citation>
    <scope>NUCLEOTIDE SEQUENCE [LARGE SCALE GENOMIC DNA]</scope>
    <source>
        <strain evidence="1 2">WN38</strain>
    </source>
</reference>
<evidence type="ECO:0000313" key="1">
    <source>
        <dbReference type="EMBL" id="PXA03877.1"/>
    </source>
</evidence>
<protein>
    <submittedName>
        <fullName evidence="1">Uncharacterized protein</fullName>
    </submittedName>
</protein>
<sequence>MVPMRLILTQKRMKINLQTAEKICSNYTLPKELNTRLRCVMRQKSYTDQIDTFSMVFPHSEETAVRWYLHHQEMPYMHILETHNHGNTMFLYVWVPRLRSAVILEKQFSTWDLSAVVSETALLDHIPNRFLESNAAWLKKPASKSQMYTAARQLLMPVHRIPKLTAFNAQLIIQTSILKRHLQYVCRLVEEIIEDR</sequence>
<comment type="caution">
    <text evidence="1">The sequence shown here is derived from an EMBL/GenBank/DDBJ whole genome shotgun (WGS) entry which is preliminary data.</text>
</comment>
<dbReference type="AlphaFoldDB" id="A0A317ZHV0"/>
<dbReference type="Proteomes" id="UP000247099">
    <property type="component" value="Unassembled WGS sequence"/>
</dbReference>
<accession>A0A317ZHV0</accession>
<organism evidence="1 2">
    <name type="scientific">Coraliomargarita sinensis</name>
    <dbReference type="NCBI Taxonomy" id="2174842"/>
    <lineage>
        <taxon>Bacteria</taxon>
        <taxon>Pseudomonadati</taxon>
        <taxon>Verrucomicrobiota</taxon>
        <taxon>Opitutia</taxon>
        <taxon>Puniceicoccales</taxon>
        <taxon>Coraliomargaritaceae</taxon>
        <taxon>Coraliomargarita</taxon>
    </lineage>
</organism>
<evidence type="ECO:0000313" key="2">
    <source>
        <dbReference type="Proteomes" id="UP000247099"/>
    </source>
</evidence>
<proteinExistence type="predicted"/>
<keyword evidence="2" id="KW-1185">Reference proteome</keyword>
<name>A0A317ZHV0_9BACT</name>
<dbReference type="EMBL" id="QHJQ01000006">
    <property type="protein sequence ID" value="PXA03877.1"/>
    <property type="molecule type" value="Genomic_DNA"/>
</dbReference>
<gene>
    <name evidence="1" type="ORF">DDZ13_09560</name>
</gene>